<evidence type="ECO:0000313" key="2">
    <source>
        <dbReference type="EMBL" id="GGJ83914.1"/>
    </source>
</evidence>
<feature type="transmembrane region" description="Helical" evidence="1">
    <location>
        <begin position="86"/>
        <end position="107"/>
    </location>
</feature>
<dbReference type="RefSeq" id="WP_188743565.1">
    <property type="nucleotide sequence ID" value="NZ_BAABFW010000006.1"/>
</dbReference>
<keyword evidence="3" id="KW-1185">Reference proteome</keyword>
<keyword evidence="1" id="KW-0812">Transmembrane</keyword>
<comment type="caution">
    <text evidence="2">The sequence shown here is derived from an EMBL/GenBank/DDBJ whole genome shotgun (WGS) entry which is preliminary data.</text>
</comment>
<reference evidence="2" key="2">
    <citation type="submission" date="2020-09" db="EMBL/GenBank/DDBJ databases">
        <authorList>
            <person name="Sun Q."/>
            <person name="Zhou Y."/>
        </authorList>
    </citation>
    <scope>NUCLEOTIDE SEQUENCE</scope>
    <source>
        <strain evidence="2">CGMCC 1.8984</strain>
    </source>
</reference>
<dbReference type="EMBL" id="BMMD01000012">
    <property type="protein sequence ID" value="GGJ83914.1"/>
    <property type="molecule type" value="Genomic_DNA"/>
</dbReference>
<name>A0A917PM52_9MICO</name>
<evidence type="ECO:0000256" key="1">
    <source>
        <dbReference type="SAM" id="Phobius"/>
    </source>
</evidence>
<dbReference type="Proteomes" id="UP000636956">
    <property type="component" value="Unassembled WGS sequence"/>
</dbReference>
<dbReference type="AlphaFoldDB" id="A0A917PM52"/>
<proteinExistence type="predicted"/>
<protein>
    <submittedName>
        <fullName evidence="2">Uncharacterized protein</fullName>
    </submittedName>
</protein>
<feature type="transmembrane region" description="Helical" evidence="1">
    <location>
        <begin position="47"/>
        <end position="66"/>
    </location>
</feature>
<keyword evidence="1" id="KW-1133">Transmembrane helix</keyword>
<accession>A0A917PM52</accession>
<organism evidence="2 3">
    <name type="scientific">Agromyces bauzanensis</name>
    <dbReference type="NCBI Taxonomy" id="1308924"/>
    <lineage>
        <taxon>Bacteria</taxon>
        <taxon>Bacillati</taxon>
        <taxon>Actinomycetota</taxon>
        <taxon>Actinomycetes</taxon>
        <taxon>Micrococcales</taxon>
        <taxon>Microbacteriaceae</taxon>
        <taxon>Agromyces</taxon>
    </lineage>
</organism>
<keyword evidence="1" id="KW-0472">Membrane</keyword>
<gene>
    <name evidence="2" type="ORF">GCM10011372_22840</name>
</gene>
<reference evidence="2" key="1">
    <citation type="journal article" date="2014" name="Int. J. Syst. Evol. Microbiol.">
        <title>Complete genome sequence of Corynebacterium casei LMG S-19264T (=DSM 44701T), isolated from a smear-ripened cheese.</title>
        <authorList>
            <consortium name="US DOE Joint Genome Institute (JGI-PGF)"/>
            <person name="Walter F."/>
            <person name="Albersmeier A."/>
            <person name="Kalinowski J."/>
            <person name="Ruckert C."/>
        </authorList>
    </citation>
    <scope>NUCLEOTIDE SEQUENCE</scope>
    <source>
        <strain evidence="2">CGMCC 1.8984</strain>
    </source>
</reference>
<evidence type="ECO:0000313" key="3">
    <source>
        <dbReference type="Proteomes" id="UP000636956"/>
    </source>
</evidence>
<sequence>MSDTNLSGPGELADTAVIGAPEAPATRPAASDPEASPLSRPTVRWGALVWSLIFGAVGATSLWVVVDRDSRDAVDEWLLDLTPLAATLYLLLALGALIAVFGLVALIRRGERARV</sequence>